<accession>A0A0B6Z1R4</accession>
<dbReference type="GO" id="GO:0033588">
    <property type="term" value="C:elongator holoenzyme complex"/>
    <property type="evidence" value="ECO:0007669"/>
    <property type="project" value="InterPro"/>
</dbReference>
<name>A0A0B6Z1R4_9EUPU</name>
<dbReference type="EMBL" id="HACG01015573">
    <property type="protein sequence ID" value="CEK62438.1"/>
    <property type="molecule type" value="Transcribed_RNA"/>
</dbReference>
<sequence length="68" mass="7664">NMLAQICQFLAVDSTNFPSNEHIIIGDRSCQGGFLIHFFLNLCQKQSRPVLFVALCQSFSHYSTVAQK</sequence>
<feature type="non-terminal residue" evidence="1">
    <location>
        <position position="68"/>
    </location>
</feature>
<dbReference type="AlphaFoldDB" id="A0A0B6Z1R4"/>
<reference evidence="1" key="1">
    <citation type="submission" date="2014-12" db="EMBL/GenBank/DDBJ databases">
        <title>Insight into the proteome of Arion vulgaris.</title>
        <authorList>
            <person name="Aradska J."/>
            <person name="Bulat T."/>
            <person name="Smidak R."/>
            <person name="Sarate P."/>
            <person name="Gangsoo J."/>
            <person name="Sialana F."/>
            <person name="Bilban M."/>
            <person name="Lubec G."/>
        </authorList>
    </citation>
    <scope>NUCLEOTIDE SEQUENCE</scope>
    <source>
        <tissue evidence="1">Skin</tissue>
    </source>
</reference>
<organism evidence="1">
    <name type="scientific">Arion vulgaris</name>
    <dbReference type="NCBI Taxonomy" id="1028688"/>
    <lineage>
        <taxon>Eukaryota</taxon>
        <taxon>Metazoa</taxon>
        <taxon>Spiralia</taxon>
        <taxon>Lophotrochozoa</taxon>
        <taxon>Mollusca</taxon>
        <taxon>Gastropoda</taxon>
        <taxon>Heterobranchia</taxon>
        <taxon>Euthyneura</taxon>
        <taxon>Panpulmonata</taxon>
        <taxon>Eupulmonata</taxon>
        <taxon>Stylommatophora</taxon>
        <taxon>Helicina</taxon>
        <taxon>Arionoidea</taxon>
        <taxon>Arionidae</taxon>
        <taxon>Arion</taxon>
    </lineage>
</organism>
<dbReference type="InterPro" id="IPR018627">
    <property type="entry name" value="ELP6"/>
</dbReference>
<dbReference type="GO" id="GO:0002098">
    <property type="term" value="P:tRNA wobble uridine modification"/>
    <property type="evidence" value="ECO:0007669"/>
    <property type="project" value="InterPro"/>
</dbReference>
<protein>
    <submittedName>
        <fullName evidence="1">Uncharacterized protein</fullName>
    </submittedName>
</protein>
<feature type="non-terminal residue" evidence="1">
    <location>
        <position position="1"/>
    </location>
</feature>
<proteinExistence type="predicted"/>
<dbReference type="UniPathway" id="UPA00988"/>
<evidence type="ECO:0000313" key="1">
    <source>
        <dbReference type="EMBL" id="CEK62438.1"/>
    </source>
</evidence>
<dbReference type="Pfam" id="PF09807">
    <property type="entry name" value="ELP6"/>
    <property type="match status" value="1"/>
</dbReference>
<gene>
    <name evidence="1" type="primary">ORF45171</name>
</gene>